<dbReference type="OrthoDB" id="3598799at2759"/>
<reference evidence="2 3" key="1">
    <citation type="submission" date="2019-06" db="EMBL/GenBank/DDBJ databases">
        <title>Draft genome sequence of the filamentous fungus Phialemoniopsis curvata isolated from diesel fuel.</title>
        <authorList>
            <person name="Varaljay V.A."/>
            <person name="Lyon W.J."/>
            <person name="Crouch A.L."/>
            <person name="Drake C.E."/>
            <person name="Hollomon J.M."/>
            <person name="Nadeau L.J."/>
            <person name="Nunn H.S."/>
            <person name="Stevenson B.S."/>
            <person name="Bojanowski C.L."/>
            <person name="Crookes-Goodson W.J."/>
        </authorList>
    </citation>
    <scope>NUCLEOTIDE SEQUENCE [LARGE SCALE GENOMIC DNA]</scope>
    <source>
        <strain evidence="2 3">D216</strain>
    </source>
</reference>
<accession>A0A507ATX2</accession>
<name>A0A507ATX2_9PEZI</name>
<feature type="compositionally biased region" description="Basic and acidic residues" evidence="1">
    <location>
        <begin position="50"/>
        <end position="63"/>
    </location>
</feature>
<organism evidence="2 3">
    <name type="scientific">Thyridium curvatum</name>
    <dbReference type="NCBI Taxonomy" id="1093900"/>
    <lineage>
        <taxon>Eukaryota</taxon>
        <taxon>Fungi</taxon>
        <taxon>Dikarya</taxon>
        <taxon>Ascomycota</taxon>
        <taxon>Pezizomycotina</taxon>
        <taxon>Sordariomycetes</taxon>
        <taxon>Sordariomycetidae</taxon>
        <taxon>Thyridiales</taxon>
        <taxon>Thyridiaceae</taxon>
        <taxon>Thyridium</taxon>
    </lineage>
</organism>
<dbReference type="EMBL" id="SKBQ01000060">
    <property type="protein sequence ID" value="TPX09944.1"/>
    <property type="molecule type" value="Genomic_DNA"/>
</dbReference>
<evidence type="ECO:0000256" key="1">
    <source>
        <dbReference type="SAM" id="MobiDB-lite"/>
    </source>
</evidence>
<feature type="compositionally biased region" description="Polar residues" evidence="1">
    <location>
        <begin position="15"/>
        <end position="26"/>
    </location>
</feature>
<dbReference type="InParanoid" id="A0A507ATX2"/>
<comment type="caution">
    <text evidence="2">The sequence shown here is derived from an EMBL/GenBank/DDBJ whole genome shotgun (WGS) entry which is preliminary data.</text>
</comment>
<gene>
    <name evidence="2" type="ORF">E0L32_008791</name>
</gene>
<dbReference type="Proteomes" id="UP000319257">
    <property type="component" value="Unassembled WGS sequence"/>
</dbReference>
<feature type="region of interest" description="Disordered" evidence="1">
    <location>
        <begin position="1"/>
        <end position="83"/>
    </location>
</feature>
<feature type="compositionally biased region" description="Basic residues" evidence="1">
    <location>
        <begin position="1"/>
        <end position="11"/>
    </location>
</feature>
<keyword evidence="3" id="KW-1185">Reference proteome</keyword>
<dbReference type="RefSeq" id="XP_030991655.1">
    <property type="nucleotide sequence ID" value="XM_031143685.1"/>
</dbReference>
<dbReference type="GeneID" id="41976238"/>
<evidence type="ECO:0000313" key="3">
    <source>
        <dbReference type="Proteomes" id="UP000319257"/>
    </source>
</evidence>
<feature type="region of interest" description="Disordered" evidence="1">
    <location>
        <begin position="130"/>
        <end position="163"/>
    </location>
</feature>
<dbReference type="STRING" id="1093900.A0A507ATX2"/>
<proteinExistence type="predicted"/>
<dbReference type="AlphaFoldDB" id="A0A507ATX2"/>
<protein>
    <submittedName>
        <fullName evidence="2">Uncharacterized protein</fullName>
    </submittedName>
</protein>
<evidence type="ECO:0000313" key="2">
    <source>
        <dbReference type="EMBL" id="TPX09944.1"/>
    </source>
</evidence>
<sequence length="288" mass="32314">MAPATSKRKPKASASAITLESNGSQDELNEEGDTRRPRKTTRTAQPSRSKLNEYEEDKGRQSSRDFLSWGSWHQKQVKRETDSSGDFLAKFQAAVAASQGDISKDIESAEEKITSIVAQHSERLEKISASIKASKDDPSAAATGPSTLSSRGGNDRKRRRETNALYHTGRKIMTACRSILERHEVANRQTQDFTPEVPHDVWRQDNEQLVQLLTYGRQFGERVVQTIVSPDHRLDELTAERNELGETGRAAIGLFNKTLEVQRKATVGQTMREQFNAFADIIRTVEKD</sequence>